<gene>
    <name evidence="2" type="ORF">AYO21_03400</name>
</gene>
<accession>A0A177FFJ3</accession>
<protein>
    <submittedName>
        <fullName evidence="2">Uncharacterized protein</fullName>
    </submittedName>
</protein>
<evidence type="ECO:0000313" key="2">
    <source>
        <dbReference type="EMBL" id="OAG42232.1"/>
    </source>
</evidence>
<organism evidence="2 3">
    <name type="scientific">Fonsecaea monophora</name>
    <dbReference type="NCBI Taxonomy" id="254056"/>
    <lineage>
        <taxon>Eukaryota</taxon>
        <taxon>Fungi</taxon>
        <taxon>Dikarya</taxon>
        <taxon>Ascomycota</taxon>
        <taxon>Pezizomycotina</taxon>
        <taxon>Eurotiomycetes</taxon>
        <taxon>Chaetothyriomycetidae</taxon>
        <taxon>Chaetothyriales</taxon>
        <taxon>Herpotrichiellaceae</taxon>
        <taxon>Fonsecaea</taxon>
    </lineage>
</organism>
<reference evidence="2 3" key="1">
    <citation type="submission" date="2016-03" db="EMBL/GenBank/DDBJ databases">
        <title>Draft genome sequence of the Fonsecaea monophora CBS 269.37.</title>
        <authorList>
            <person name="Bombassaro A."/>
            <person name="Vinicius W.A."/>
            <person name="De Hoog S."/>
            <person name="Sun J."/>
            <person name="Souza E.M."/>
            <person name="Raittz R.T."/>
            <person name="Costa F."/>
            <person name="Leao A.C."/>
            <person name="Tadra-Sfeir M.Z."/>
            <person name="Baura V."/>
            <person name="Balsanelli E."/>
            <person name="Pedrosa F.O."/>
            <person name="Moreno L.F."/>
            <person name="Steffens M.B."/>
            <person name="Xi L."/>
            <person name="Bocca A.L."/>
            <person name="Felipe M.S."/>
            <person name="Teixeira M."/>
            <person name="Telles Filho F.Q."/>
            <person name="Azevedo C.M."/>
            <person name="Gomes R."/>
            <person name="Vicente V.A."/>
        </authorList>
    </citation>
    <scope>NUCLEOTIDE SEQUENCE [LARGE SCALE GENOMIC DNA]</scope>
    <source>
        <strain evidence="2 3">CBS 269.37</strain>
    </source>
</reference>
<dbReference type="GeneID" id="34598571"/>
<feature type="region of interest" description="Disordered" evidence="1">
    <location>
        <begin position="25"/>
        <end position="51"/>
    </location>
</feature>
<evidence type="ECO:0000256" key="1">
    <source>
        <dbReference type="SAM" id="MobiDB-lite"/>
    </source>
</evidence>
<dbReference type="Proteomes" id="UP000077002">
    <property type="component" value="Unassembled WGS sequence"/>
</dbReference>
<proteinExistence type="predicted"/>
<dbReference type="AlphaFoldDB" id="A0A177FFJ3"/>
<dbReference type="RefSeq" id="XP_022514184.1">
    <property type="nucleotide sequence ID" value="XM_022653374.1"/>
</dbReference>
<evidence type="ECO:0000313" key="3">
    <source>
        <dbReference type="Proteomes" id="UP000077002"/>
    </source>
</evidence>
<sequence>MALSEGYGPAEVKREHYLQWNTVAGRKPVSKPPRKSELSSSDSYVKTPYQPPKPLRIELSALKSAHCDTQTISSSTTDSTAHQTLDDAIQTLKQERVYSFEVAGMRKTAARAPYATI</sequence>
<comment type="caution">
    <text evidence="2">The sequence shown here is derived from an EMBL/GenBank/DDBJ whole genome shotgun (WGS) entry which is preliminary data.</text>
</comment>
<name>A0A177FFJ3_9EURO</name>
<dbReference type="EMBL" id="LVKK01000017">
    <property type="protein sequence ID" value="OAG42232.1"/>
    <property type="molecule type" value="Genomic_DNA"/>
</dbReference>
<keyword evidence="3" id="KW-1185">Reference proteome</keyword>